<proteinExistence type="predicted"/>
<protein>
    <submittedName>
        <fullName evidence="2">(apollo) hypothetical protein</fullName>
    </submittedName>
</protein>
<name>A0A8S3WZN7_PARAO</name>
<evidence type="ECO:0000313" key="2">
    <source>
        <dbReference type="EMBL" id="CAG4989930.1"/>
    </source>
</evidence>
<dbReference type="AlphaFoldDB" id="A0A8S3WZN7"/>
<keyword evidence="3" id="KW-1185">Reference proteome</keyword>
<feature type="region of interest" description="Disordered" evidence="1">
    <location>
        <begin position="1"/>
        <end position="39"/>
    </location>
</feature>
<sequence length="86" mass="9836">MHGALRTERRRSRSGAALRDRYRRRLRRATSPCPRARGRCGRKWRNAAEAVTPCGRENVGSARERETSAHETFRNCGLRMGSRGPK</sequence>
<dbReference type="Proteomes" id="UP000691718">
    <property type="component" value="Unassembled WGS sequence"/>
</dbReference>
<comment type="caution">
    <text evidence="2">The sequence shown here is derived from an EMBL/GenBank/DDBJ whole genome shotgun (WGS) entry which is preliminary data.</text>
</comment>
<reference evidence="2" key="1">
    <citation type="submission" date="2021-04" db="EMBL/GenBank/DDBJ databases">
        <authorList>
            <person name="Tunstrom K."/>
        </authorList>
    </citation>
    <scope>NUCLEOTIDE SEQUENCE</scope>
</reference>
<evidence type="ECO:0000256" key="1">
    <source>
        <dbReference type="SAM" id="MobiDB-lite"/>
    </source>
</evidence>
<organism evidence="2 3">
    <name type="scientific">Parnassius apollo</name>
    <name type="common">Apollo butterfly</name>
    <name type="synonym">Papilio apollo</name>
    <dbReference type="NCBI Taxonomy" id="110799"/>
    <lineage>
        <taxon>Eukaryota</taxon>
        <taxon>Metazoa</taxon>
        <taxon>Ecdysozoa</taxon>
        <taxon>Arthropoda</taxon>
        <taxon>Hexapoda</taxon>
        <taxon>Insecta</taxon>
        <taxon>Pterygota</taxon>
        <taxon>Neoptera</taxon>
        <taxon>Endopterygota</taxon>
        <taxon>Lepidoptera</taxon>
        <taxon>Glossata</taxon>
        <taxon>Ditrysia</taxon>
        <taxon>Papilionoidea</taxon>
        <taxon>Papilionidae</taxon>
        <taxon>Parnassiinae</taxon>
        <taxon>Parnassini</taxon>
        <taxon>Parnassius</taxon>
        <taxon>Parnassius</taxon>
    </lineage>
</organism>
<dbReference type="EMBL" id="CAJQZP010000858">
    <property type="protein sequence ID" value="CAG4989930.1"/>
    <property type="molecule type" value="Genomic_DNA"/>
</dbReference>
<accession>A0A8S3WZN7</accession>
<evidence type="ECO:0000313" key="3">
    <source>
        <dbReference type="Proteomes" id="UP000691718"/>
    </source>
</evidence>
<dbReference type="OrthoDB" id="7458257at2759"/>
<gene>
    <name evidence="2" type="ORF">PAPOLLO_LOCUS11879</name>
</gene>